<feature type="region of interest" description="Disordered" evidence="1">
    <location>
        <begin position="471"/>
        <end position="520"/>
    </location>
</feature>
<evidence type="ECO:0000256" key="1">
    <source>
        <dbReference type="SAM" id="MobiDB-lite"/>
    </source>
</evidence>
<keyword evidence="3" id="KW-1185">Reference proteome</keyword>
<feature type="compositionally biased region" description="Polar residues" evidence="1">
    <location>
        <begin position="686"/>
        <end position="702"/>
    </location>
</feature>
<feature type="compositionally biased region" description="Polar residues" evidence="1">
    <location>
        <begin position="471"/>
        <end position="487"/>
    </location>
</feature>
<dbReference type="EMBL" id="ML119128">
    <property type="protein sequence ID" value="RPB12483.1"/>
    <property type="molecule type" value="Genomic_DNA"/>
</dbReference>
<dbReference type="InParanoid" id="A0A3N4KPF7"/>
<feature type="compositionally biased region" description="Low complexity" evidence="1">
    <location>
        <begin position="721"/>
        <end position="732"/>
    </location>
</feature>
<dbReference type="Proteomes" id="UP000277580">
    <property type="component" value="Unassembled WGS sequence"/>
</dbReference>
<dbReference type="SUPFAM" id="SSF50969">
    <property type="entry name" value="YVTN repeat-like/Quinoprotein amine dehydrogenase"/>
    <property type="match status" value="1"/>
</dbReference>
<proteinExistence type="predicted"/>
<organism evidence="2 3">
    <name type="scientific">Morchella conica CCBAS932</name>
    <dbReference type="NCBI Taxonomy" id="1392247"/>
    <lineage>
        <taxon>Eukaryota</taxon>
        <taxon>Fungi</taxon>
        <taxon>Dikarya</taxon>
        <taxon>Ascomycota</taxon>
        <taxon>Pezizomycotina</taxon>
        <taxon>Pezizomycetes</taxon>
        <taxon>Pezizales</taxon>
        <taxon>Morchellaceae</taxon>
        <taxon>Morchella</taxon>
    </lineage>
</organism>
<dbReference type="AlphaFoldDB" id="A0A3N4KPF7"/>
<evidence type="ECO:0000313" key="3">
    <source>
        <dbReference type="Proteomes" id="UP000277580"/>
    </source>
</evidence>
<reference evidence="2 3" key="1">
    <citation type="journal article" date="2018" name="Nat. Ecol. Evol.">
        <title>Pezizomycetes genomes reveal the molecular basis of ectomycorrhizal truffle lifestyle.</title>
        <authorList>
            <person name="Murat C."/>
            <person name="Payen T."/>
            <person name="Noel B."/>
            <person name="Kuo A."/>
            <person name="Morin E."/>
            <person name="Chen J."/>
            <person name="Kohler A."/>
            <person name="Krizsan K."/>
            <person name="Balestrini R."/>
            <person name="Da Silva C."/>
            <person name="Montanini B."/>
            <person name="Hainaut M."/>
            <person name="Levati E."/>
            <person name="Barry K.W."/>
            <person name="Belfiori B."/>
            <person name="Cichocki N."/>
            <person name="Clum A."/>
            <person name="Dockter R.B."/>
            <person name="Fauchery L."/>
            <person name="Guy J."/>
            <person name="Iotti M."/>
            <person name="Le Tacon F."/>
            <person name="Lindquist E.A."/>
            <person name="Lipzen A."/>
            <person name="Malagnac F."/>
            <person name="Mello A."/>
            <person name="Molinier V."/>
            <person name="Miyauchi S."/>
            <person name="Poulain J."/>
            <person name="Riccioni C."/>
            <person name="Rubini A."/>
            <person name="Sitrit Y."/>
            <person name="Splivallo R."/>
            <person name="Traeger S."/>
            <person name="Wang M."/>
            <person name="Zifcakova L."/>
            <person name="Wipf D."/>
            <person name="Zambonelli A."/>
            <person name="Paolocci F."/>
            <person name="Nowrousian M."/>
            <person name="Ottonello S."/>
            <person name="Baldrian P."/>
            <person name="Spatafora J.W."/>
            <person name="Henrissat B."/>
            <person name="Nagy L.G."/>
            <person name="Aury J.M."/>
            <person name="Wincker P."/>
            <person name="Grigoriev I.V."/>
            <person name="Bonfante P."/>
            <person name="Martin F.M."/>
        </authorList>
    </citation>
    <scope>NUCLEOTIDE SEQUENCE [LARGE SCALE GENOMIC DNA]</scope>
    <source>
        <strain evidence="2 3">CCBAS932</strain>
    </source>
</reference>
<dbReference type="InterPro" id="IPR011044">
    <property type="entry name" value="Quino_amine_DH_bsu"/>
</dbReference>
<name>A0A3N4KPF7_9PEZI</name>
<dbReference type="OrthoDB" id="5324744at2759"/>
<protein>
    <submittedName>
        <fullName evidence="2">Uncharacterized protein</fullName>
    </submittedName>
</protein>
<evidence type="ECO:0000313" key="2">
    <source>
        <dbReference type="EMBL" id="RPB12483.1"/>
    </source>
</evidence>
<gene>
    <name evidence="2" type="ORF">P167DRAFT_553515</name>
</gene>
<accession>A0A3N4KPF7</accession>
<feature type="region of interest" description="Disordered" evidence="1">
    <location>
        <begin position="658"/>
        <end position="773"/>
    </location>
</feature>
<sequence>MTLTITIPTTESDRPIEMCPSDDGDEVFDNNVLREDAGLDIEFIEPYVTAKEALWLVPGIDYIVQNTLRRMEKSFAYNSVYFLKVILDLQVTYLGLDSSPLPDTLLNTKLVLRIAELMAGRMAQKDKDNASLSRELQLRTLVSALSLLYQVRPRIEKIENETYAKLLKDISERDTDNRARFEAGDDERRNSGDIEFLVRYACDLIRCLPSDIPSFNDLNTPTIHFLFAAGFINQLDGETTPEALDSIFARIKAPPSEWHKDMRHLYEGTAGAISLQHQAQSRNPTRACQYAPVLAADISRSIVERAEQELLALISQDEIISEPISTPAGVLPKHEAHLMISGLLDLLNQLVSAFLTSEEIVEQARGLCMKIIQTSERPAFRYKAFEIIISSTIGYTEAEYFGMMRDLDLVIEQYFGVISGPVASDERNLRIEELKIEKRETMERCEEKTVLYKGAVESMQRRIEILHSGTRSTTTPSYRNTNNNNEVMRSDTWGPMDDNARSTTTASPVPSSIPSQAPTLSSIAPTCDSNVSPTEDTCTLLSPTDTFRSLLSPISRLQNSDSPIVESPILPHLYRTPKLPQGSFLANAPVTPQEAITPGFDATLRFDHLDQLFTESLFEEPQEEYPEDANVSKVSFELPIQSFDDRKSALSQPVYIRREEQSSDSEEYQFRKHSHDSLHYRPPATDFSQMQLEPHQQQSPISTYPEPSLSRTPSGQSGMGRFSRASRIFSRRPGSLIGRNPPRFSSLQLNKPLPPLDTAEDAPEPVEPNAPPVIVEPARSQSALEVRSEKQDFMRMRSNSALGHGRSNSYEPMMMPIFSGVETVPIRAWDTIEYESQPYEEIFKVAPKDNCFTVFLSADAKYAVFMTLHGFQVFTIPRPGETCSTKPKFTYKLGEAEGLRKGKVTWGSYKGGAASEKYVVTITGKRVQVHDLEQECKVIFTEDMNAWEFSCIAIEADKLVAGLTKPLMGESVGMVRIFRMNAPTYSGLRCEKLRDVHLPINPRSPRDAPHLLSISKDGNILTCATPKHGYYYSWNIAKARLEEPTLITSGCLKVTEGFGSETISSAALFPDTKNILVSTFPTSPNEGDWNGSFTEPVGTTLGKPQSRPVRQVGLRVTSTAIAPLGNAAAFLTKSGTIWVAPLAYVEGDERNLTSFSPTHTKERLQNQQTPETAGRMMFTPEGDRLVAVDRKGKILSLTFRKTGLSPVLAPPMKLDVGGYF</sequence>
<feature type="compositionally biased region" description="Polar residues" evidence="1">
    <location>
        <begin position="501"/>
        <end position="520"/>
    </location>
</feature>